<feature type="binding site" evidence="10">
    <location>
        <position position="299"/>
    </location>
    <ligand>
        <name>UDP-N-acetyl-alpha-D-glucosamine</name>
        <dbReference type="ChEBI" id="CHEBI:57705"/>
    </ligand>
</feature>
<evidence type="ECO:0000256" key="8">
    <source>
        <dbReference type="ARBA" id="ARBA00023306"/>
    </source>
</evidence>
<dbReference type="GO" id="GO:0008360">
    <property type="term" value="P:regulation of cell shape"/>
    <property type="evidence" value="ECO:0007669"/>
    <property type="project" value="UniProtKB-KW"/>
</dbReference>
<evidence type="ECO:0000313" key="15">
    <source>
        <dbReference type="Proteomes" id="UP000178040"/>
    </source>
</evidence>
<dbReference type="GO" id="GO:0051991">
    <property type="term" value="F:UDP-N-acetyl-D-glucosamine:N-acetylmuramoyl-L-alanyl-D-glutamyl-meso-2,6-diaminopimelyl-D-alanyl-D-alanine-diphosphoundecaprenol 4-beta-N-acetylglucosaminlytransferase activity"/>
    <property type="evidence" value="ECO:0007669"/>
    <property type="project" value="RHEA"/>
</dbReference>
<dbReference type="GO" id="GO:0005886">
    <property type="term" value="C:plasma membrane"/>
    <property type="evidence" value="ECO:0007669"/>
    <property type="project" value="UniProtKB-SubCell"/>
</dbReference>
<dbReference type="EC" id="2.4.1.227" evidence="10"/>
<keyword evidence="11" id="KW-0812">Transmembrane</keyword>
<evidence type="ECO:0000256" key="10">
    <source>
        <dbReference type="HAMAP-Rule" id="MF_00033"/>
    </source>
</evidence>
<dbReference type="GO" id="GO:0009252">
    <property type="term" value="P:peptidoglycan biosynthetic process"/>
    <property type="evidence" value="ECO:0007669"/>
    <property type="project" value="UniProtKB-UniRule"/>
</dbReference>
<evidence type="ECO:0000256" key="11">
    <source>
        <dbReference type="SAM" id="Phobius"/>
    </source>
</evidence>
<dbReference type="Proteomes" id="UP000178040">
    <property type="component" value="Unassembled WGS sequence"/>
</dbReference>
<organism evidence="14 15">
    <name type="scientific">Candidatus Roizmanbacteria bacterium RIFCSPLOWO2_01_FULL_37_16</name>
    <dbReference type="NCBI Taxonomy" id="1802058"/>
    <lineage>
        <taxon>Bacteria</taxon>
        <taxon>Candidatus Roizmaniibacteriota</taxon>
    </lineage>
</organism>
<keyword evidence="2 10" id="KW-0132">Cell division</keyword>
<dbReference type="PANTHER" id="PTHR21015">
    <property type="entry name" value="UDP-N-ACETYLGLUCOSAMINE--N-ACETYLMURAMYL-(PENTAPEPTIDE) PYROPHOSPHORYL-UNDECAPRENOL N-ACETYLGLUCOSAMINE TRANSFERASE 1"/>
    <property type="match status" value="1"/>
</dbReference>
<evidence type="ECO:0000256" key="3">
    <source>
        <dbReference type="ARBA" id="ARBA00022676"/>
    </source>
</evidence>
<evidence type="ECO:0000256" key="7">
    <source>
        <dbReference type="ARBA" id="ARBA00023136"/>
    </source>
</evidence>
<dbReference type="SUPFAM" id="SSF53756">
    <property type="entry name" value="UDP-Glycosyltransferase/glycogen phosphorylase"/>
    <property type="match status" value="1"/>
</dbReference>
<evidence type="ECO:0000256" key="4">
    <source>
        <dbReference type="ARBA" id="ARBA00022679"/>
    </source>
</evidence>
<evidence type="ECO:0000256" key="5">
    <source>
        <dbReference type="ARBA" id="ARBA00022960"/>
    </source>
</evidence>
<dbReference type="Pfam" id="PF03033">
    <property type="entry name" value="Glyco_transf_28"/>
    <property type="match status" value="1"/>
</dbReference>
<keyword evidence="8 10" id="KW-0131">Cell cycle</keyword>
<evidence type="ECO:0000256" key="9">
    <source>
        <dbReference type="ARBA" id="ARBA00023316"/>
    </source>
</evidence>
<dbReference type="InterPro" id="IPR004276">
    <property type="entry name" value="GlycoTrans_28_N"/>
</dbReference>
<gene>
    <name evidence="10" type="primary">murG</name>
    <name evidence="14" type="ORF">A3B40_02190</name>
</gene>
<keyword evidence="4 10" id="KW-0808">Transferase</keyword>
<evidence type="ECO:0000259" key="13">
    <source>
        <dbReference type="Pfam" id="PF04101"/>
    </source>
</evidence>
<comment type="function">
    <text evidence="10">Cell wall formation. Catalyzes the transfer of a GlcNAc subunit on undecaprenyl-pyrophosphoryl-MurNAc-pentapeptide (lipid intermediate I) to form undecaprenyl-pyrophosphoryl-MurNAc-(pentapeptide)GlcNAc (lipid intermediate II).</text>
</comment>
<dbReference type="GO" id="GO:0051301">
    <property type="term" value="P:cell division"/>
    <property type="evidence" value="ECO:0007669"/>
    <property type="project" value="UniProtKB-KW"/>
</dbReference>
<feature type="binding site" evidence="10">
    <location>
        <begin position="6"/>
        <end position="8"/>
    </location>
    <ligand>
        <name>UDP-N-acetyl-alpha-D-glucosamine</name>
        <dbReference type="ChEBI" id="CHEBI:57705"/>
    </ligand>
</feature>
<evidence type="ECO:0000259" key="12">
    <source>
        <dbReference type="Pfam" id="PF03033"/>
    </source>
</evidence>
<sequence>MKILITGGHLSPALAVIEELGSRASVVFVGRKYALDQEKNFSLEYLEIKKRQIPFYHLQSGRLTRLLNLKSLLNLIKIPFGLYRAFKIFLKVKPDLVLSFGGYLGFPVCFAAFILKKPIFIHEQTIKPGLSNRLVGLMAKKIFLAFPEAKKYFTPAKVVLSGNPVRKNIFQVNKKPFDLKKNRPVIYIAGGSLGSHSINLLVAKILPKLLEKYIVIHQTGNVSKYNDFKTLSQIRDKLTNELKKNYFLKTHFFTDELGYIYSICDLLVGRSGANTAFELLAAKIPAIFIPLPWSAGKEQLMHAQLFQKKGTAEILEQSQAAEKLLEIIAKVLSNLKYYKNNFKNLELLDRKNAAEIILQTILSQHSS</sequence>
<comment type="caution">
    <text evidence="10">Lacks conserved residue(s) required for the propagation of feature annotation.</text>
</comment>
<dbReference type="GO" id="GO:0050511">
    <property type="term" value="F:undecaprenyldiphospho-muramoylpentapeptide beta-N-acetylglucosaminyltransferase activity"/>
    <property type="evidence" value="ECO:0007669"/>
    <property type="project" value="UniProtKB-UniRule"/>
</dbReference>
<feature type="transmembrane region" description="Helical" evidence="11">
    <location>
        <begin position="96"/>
        <end position="115"/>
    </location>
</feature>
<feature type="binding site" evidence="10">
    <location>
        <position position="166"/>
    </location>
    <ligand>
        <name>UDP-N-acetyl-alpha-D-glucosamine</name>
        <dbReference type="ChEBI" id="CHEBI:57705"/>
    </ligand>
</feature>
<dbReference type="Pfam" id="PF04101">
    <property type="entry name" value="Glyco_tran_28_C"/>
    <property type="match status" value="1"/>
</dbReference>
<keyword evidence="6 10" id="KW-0573">Peptidoglycan synthesis</keyword>
<proteinExistence type="inferred from homology"/>
<name>A0A1F7IIT1_9BACT</name>
<dbReference type="EMBL" id="MGAI01000057">
    <property type="protein sequence ID" value="OGK43279.1"/>
    <property type="molecule type" value="Genomic_DNA"/>
</dbReference>
<comment type="caution">
    <text evidence="14">The sequence shown here is derived from an EMBL/GenBank/DDBJ whole genome shotgun (WGS) entry which is preliminary data.</text>
</comment>
<keyword evidence="3 10" id="KW-0328">Glycosyltransferase</keyword>
<dbReference type="InterPro" id="IPR006009">
    <property type="entry name" value="GlcNAc_MurG"/>
</dbReference>
<accession>A0A1F7IIT1</accession>
<protein>
    <recommendedName>
        <fullName evidence="10">UDP-N-acetylglucosamine--N-acetylmuramyl-(pentapeptide) pyrophosphoryl-undecaprenol N-acetylglucosamine transferase</fullName>
        <ecNumber evidence="10">2.4.1.227</ecNumber>
    </recommendedName>
    <alternativeName>
        <fullName evidence="10">Undecaprenyl-PP-MurNAc-pentapeptide-UDPGlcNAc GlcNAc transferase</fullName>
    </alternativeName>
</protein>
<comment type="pathway">
    <text evidence="10">Cell wall biogenesis; peptidoglycan biosynthesis.</text>
</comment>
<comment type="subcellular location">
    <subcellularLocation>
        <location evidence="10">Cell membrane</location>
        <topology evidence="10">Peripheral membrane protein</topology>
        <orientation evidence="10">Cytoplasmic side</orientation>
    </subcellularLocation>
</comment>
<feature type="binding site" evidence="10">
    <location>
        <position position="192"/>
    </location>
    <ligand>
        <name>UDP-N-acetyl-alpha-D-glucosamine</name>
        <dbReference type="ChEBI" id="CHEBI:57705"/>
    </ligand>
</feature>
<dbReference type="CDD" id="cd03785">
    <property type="entry name" value="GT28_MurG"/>
    <property type="match status" value="1"/>
</dbReference>
<evidence type="ECO:0000256" key="6">
    <source>
        <dbReference type="ARBA" id="ARBA00022984"/>
    </source>
</evidence>
<keyword evidence="11" id="KW-1133">Transmembrane helix</keyword>
<comment type="similarity">
    <text evidence="10">Belongs to the glycosyltransferase 28 family. MurG subfamily.</text>
</comment>
<evidence type="ECO:0000313" key="14">
    <source>
        <dbReference type="EMBL" id="OGK43279.1"/>
    </source>
</evidence>
<dbReference type="AlphaFoldDB" id="A0A1F7IIT1"/>
<keyword evidence="7 10" id="KW-0472">Membrane</keyword>
<keyword evidence="5 10" id="KW-0133">Cell shape</keyword>
<feature type="domain" description="Glycosyl transferase family 28 C-terminal" evidence="13">
    <location>
        <begin position="185"/>
        <end position="353"/>
    </location>
</feature>
<keyword evidence="9 10" id="KW-0961">Cell wall biogenesis/degradation</keyword>
<evidence type="ECO:0000256" key="1">
    <source>
        <dbReference type="ARBA" id="ARBA00022475"/>
    </source>
</evidence>
<dbReference type="PANTHER" id="PTHR21015:SF22">
    <property type="entry name" value="GLYCOSYLTRANSFERASE"/>
    <property type="match status" value="1"/>
</dbReference>
<keyword evidence="1 10" id="KW-1003">Cell membrane</keyword>
<dbReference type="GO" id="GO:0071555">
    <property type="term" value="P:cell wall organization"/>
    <property type="evidence" value="ECO:0007669"/>
    <property type="project" value="UniProtKB-KW"/>
</dbReference>
<feature type="domain" description="Glycosyltransferase family 28 N-terminal" evidence="12">
    <location>
        <begin position="6"/>
        <end position="143"/>
    </location>
</feature>
<evidence type="ECO:0000256" key="2">
    <source>
        <dbReference type="ARBA" id="ARBA00022618"/>
    </source>
</evidence>
<dbReference type="GO" id="GO:0005975">
    <property type="term" value="P:carbohydrate metabolic process"/>
    <property type="evidence" value="ECO:0007669"/>
    <property type="project" value="InterPro"/>
</dbReference>
<dbReference type="HAMAP" id="MF_00033">
    <property type="entry name" value="MurG"/>
    <property type="match status" value="1"/>
</dbReference>
<reference evidence="14 15" key="1">
    <citation type="journal article" date="2016" name="Nat. Commun.">
        <title>Thousands of microbial genomes shed light on interconnected biogeochemical processes in an aquifer system.</title>
        <authorList>
            <person name="Anantharaman K."/>
            <person name="Brown C.T."/>
            <person name="Hug L.A."/>
            <person name="Sharon I."/>
            <person name="Castelle C.J."/>
            <person name="Probst A.J."/>
            <person name="Thomas B.C."/>
            <person name="Singh A."/>
            <person name="Wilkins M.J."/>
            <person name="Karaoz U."/>
            <person name="Brodie E.L."/>
            <person name="Williams K.H."/>
            <person name="Hubbard S.S."/>
            <person name="Banfield J.F."/>
        </authorList>
    </citation>
    <scope>NUCLEOTIDE SEQUENCE [LARGE SCALE GENOMIC DNA]</scope>
</reference>
<dbReference type="UniPathway" id="UPA00219"/>
<dbReference type="InterPro" id="IPR007235">
    <property type="entry name" value="Glyco_trans_28_C"/>
</dbReference>
<dbReference type="Gene3D" id="3.40.50.2000">
    <property type="entry name" value="Glycogen Phosphorylase B"/>
    <property type="match status" value="2"/>
</dbReference>
<comment type="catalytic activity">
    <reaction evidence="10">
        <text>di-trans,octa-cis-undecaprenyl diphospho-N-acetyl-alpha-D-muramoyl-L-alanyl-D-glutamyl-meso-2,6-diaminopimeloyl-D-alanyl-D-alanine + UDP-N-acetyl-alpha-D-glucosamine = di-trans,octa-cis-undecaprenyl diphospho-[N-acetyl-alpha-D-glucosaminyl-(1-&gt;4)]-N-acetyl-alpha-D-muramoyl-L-alanyl-D-glutamyl-meso-2,6-diaminopimeloyl-D-alanyl-D-alanine + UDP + H(+)</text>
        <dbReference type="Rhea" id="RHEA:31227"/>
        <dbReference type="ChEBI" id="CHEBI:15378"/>
        <dbReference type="ChEBI" id="CHEBI:57705"/>
        <dbReference type="ChEBI" id="CHEBI:58223"/>
        <dbReference type="ChEBI" id="CHEBI:61387"/>
        <dbReference type="ChEBI" id="CHEBI:61388"/>
        <dbReference type="EC" id="2.4.1.227"/>
    </reaction>
</comment>